<dbReference type="EMBL" id="BQKE01000003">
    <property type="protein sequence ID" value="GJM63511.1"/>
    <property type="molecule type" value="Genomic_DNA"/>
</dbReference>
<dbReference type="Pfam" id="PF06966">
    <property type="entry name" value="DUF1295"/>
    <property type="match status" value="1"/>
</dbReference>
<name>A0AAN4W2J0_9BACT</name>
<feature type="transmembrane region" description="Helical" evidence="1">
    <location>
        <begin position="37"/>
        <end position="55"/>
    </location>
</feature>
<evidence type="ECO:0008006" key="4">
    <source>
        <dbReference type="Google" id="ProtNLM"/>
    </source>
</evidence>
<evidence type="ECO:0000313" key="2">
    <source>
        <dbReference type="EMBL" id="GJM63511.1"/>
    </source>
</evidence>
<dbReference type="PROSITE" id="PS50244">
    <property type="entry name" value="S5A_REDUCTASE"/>
    <property type="match status" value="1"/>
</dbReference>
<feature type="transmembrane region" description="Helical" evidence="1">
    <location>
        <begin position="127"/>
        <end position="154"/>
    </location>
</feature>
<keyword evidence="1" id="KW-0472">Membrane</keyword>
<dbReference type="RefSeq" id="WP_338238669.1">
    <property type="nucleotide sequence ID" value="NZ_BQKE01000003.1"/>
</dbReference>
<reference evidence="2 3" key="1">
    <citation type="submission" date="2021-12" db="EMBL/GenBank/DDBJ databases">
        <title>Genome sequencing of bacteria with rrn-lacking chromosome and rrn-plasmid.</title>
        <authorList>
            <person name="Anda M."/>
            <person name="Iwasaki W."/>
        </authorList>
    </citation>
    <scope>NUCLEOTIDE SEQUENCE [LARGE SCALE GENOMIC DNA]</scope>
    <source>
        <strain evidence="2 3">NBRC 15940</strain>
    </source>
</reference>
<comment type="caution">
    <text evidence="2">The sequence shown here is derived from an EMBL/GenBank/DDBJ whole genome shotgun (WGS) entry which is preliminary data.</text>
</comment>
<protein>
    <recommendedName>
        <fullName evidence="4">Steroid 5-alpha reductase C-terminal domain-containing protein</fullName>
    </recommendedName>
</protein>
<dbReference type="Gene3D" id="1.20.120.1630">
    <property type="match status" value="1"/>
</dbReference>
<keyword evidence="1" id="KW-1133">Transmembrane helix</keyword>
<feature type="transmembrane region" description="Helical" evidence="1">
    <location>
        <begin position="236"/>
        <end position="257"/>
    </location>
</feature>
<evidence type="ECO:0000313" key="3">
    <source>
        <dbReference type="Proteomes" id="UP001310022"/>
    </source>
</evidence>
<dbReference type="Proteomes" id="UP001310022">
    <property type="component" value="Unassembled WGS sequence"/>
</dbReference>
<feature type="transmembrane region" description="Helical" evidence="1">
    <location>
        <begin position="87"/>
        <end position="106"/>
    </location>
</feature>
<dbReference type="GO" id="GO:0016020">
    <property type="term" value="C:membrane"/>
    <property type="evidence" value="ECO:0007669"/>
    <property type="project" value="TreeGrafter"/>
</dbReference>
<organism evidence="2 3">
    <name type="scientific">Persicobacter diffluens</name>
    <dbReference type="NCBI Taxonomy" id="981"/>
    <lineage>
        <taxon>Bacteria</taxon>
        <taxon>Pseudomonadati</taxon>
        <taxon>Bacteroidota</taxon>
        <taxon>Cytophagia</taxon>
        <taxon>Cytophagales</taxon>
        <taxon>Persicobacteraceae</taxon>
        <taxon>Persicobacter</taxon>
    </lineage>
</organism>
<gene>
    <name evidence="2" type="ORF">PEDI_40630</name>
</gene>
<proteinExistence type="predicted"/>
<sequence>MPKSKSLLIVFIIYVLAFLAAGYFLQYCADPYSIWNVFWADVIATVIVFAGSLLFRNSSIYDPYWSVIPPAIALYLSQGIGGDFHRNVLVIGVVIFWGLRLTLNWARGWKGMAEQDWRYSQLSSQTGIWYWGVSFFGIHMMPTLLVFLGCIPLWNTLGSDAPLDIVDGLAAGICFVSTVIEWVADEQLKMFKSKAKKGENMERGLWSISRHPNYFGEIGLWFGLLVFSMGNPGFQWWEVAGYVAMLVLFIFISIPMMEKRMLASRPLYSDYQKRVPMLFPFLKI</sequence>
<accession>A0AAN4W2J0</accession>
<feature type="transmembrane region" description="Helical" evidence="1">
    <location>
        <begin position="64"/>
        <end position="81"/>
    </location>
</feature>
<feature type="transmembrane region" description="Helical" evidence="1">
    <location>
        <begin position="7"/>
        <end position="25"/>
    </location>
</feature>
<feature type="transmembrane region" description="Helical" evidence="1">
    <location>
        <begin position="213"/>
        <end position="230"/>
    </location>
</feature>
<dbReference type="PANTHER" id="PTHR32251:SF23">
    <property type="entry name" value="3-OXO-5-ALPHA-STEROID 4-DEHYDROGENASE (DUF1295)"/>
    <property type="match status" value="1"/>
</dbReference>
<keyword evidence="3" id="KW-1185">Reference proteome</keyword>
<dbReference type="InterPro" id="IPR010721">
    <property type="entry name" value="UstE-like"/>
</dbReference>
<keyword evidence="1" id="KW-0812">Transmembrane</keyword>
<evidence type="ECO:0000256" key="1">
    <source>
        <dbReference type="SAM" id="Phobius"/>
    </source>
</evidence>
<feature type="transmembrane region" description="Helical" evidence="1">
    <location>
        <begin position="166"/>
        <end position="184"/>
    </location>
</feature>
<dbReference type="AlphaFoldDB" id="A0AAN4W2J0"/>
<dbReference type="PANTHER" id="PTHR32251">
    <property type="entry name" value="3-OXO-5-ALPHA-STEROID 4-DEHYDROGENASE"/>
    <property type="match status" value="1"/>
</dbReference>